<protein>
    <submittedName>
        <fullName evidence="1">Uncharacterized protein</fullName>
    </submittedName>
</protein>
<accession>A0ABU0WHC0</accession>
<reference evidence="1 2" key="1">
    <citation type="submission" date="2023-06" db="EMBL/GenBank/DDBJ databases">
        <title>Azospirillum isscasensis sp.nov, a bacterium isolated from rhizosphere soil of rice.</title>
        <authorList>
            <person name="Wang H."/>
        </authorList>
    </citation>
    <scope>NUCLEOTIDE SEQUENCE [LARGE SCALE GENOMIC DNA]</scope>
    <source>
        <strain evidence="1 2">C340-1</strain>
    </source>
</reference>
<sequence length="481" mass="54988">MSTIDLSSINSLSKGPAEKNGYAIFIPSISPVYLKNIGRQNEAFRDGCLPASIDGTLRNLNFLDNQCKNFFYKWGLYSAGHTKGDFTAALGDEQVLRNRQPGQSVIMADSGGFQIARQQWQIDVTNPEALFRARESVLKWAEGFADIIVPLDFPTNEAVMRQENFDFSSCLRYTEGSLEFMVNQRDRTTKALYLNVLQGADWGQAKEWFSVVKRFDSLDGWSIPWRFHENLHSLLQFLLIMKHDGALDNCRWLHFFGVARLNLVGGLTLLMRALREHVRPDLVVSYDAASPFISGGRVQQAYSGLSFRRDGEVVFEPCRVPNSAHYVHSDKPFPFATSPIGREMKLGDLCALPEGKRRQSDRLSHWDTLSSLMLMNHNLYVHIDAINQLNRIVDVSSEFDMGLQLPKQYQKLADVLDRIFAMGQSREQANQIVLDNKNVLEFFDRSSYVTVAQLIQGERPDWWNTDLEPFPYFSEVPWFEE</sequence>
<organism evidence="1 2">
    <name type="scientific">Azospirillum isscasi</name>
    <dbReference type="NCBI Taxonomy" id="3053926"/>
    <lineage>
        <taxon>Bacteria</taxon>
        <taxon>Pseudomonadati</taxon>
        <taxon>Pseudomonadota</taxon>
        <taxon>Alphaproteobacteria</taxon>
        <taxon>Rhodospirillales</taxon>
        <taxon>Azospirillaceae</taxon>
        <taxon>Azospirillum</taxon>
    </lineage>
</organism>
<evidence type="ECO:0000313" key="2">
    <source>
        <dbReference type="Proteomes" id="UP001227317"/>
    </source>
</evidence>
<gene>
    <name evidence="1" type="ORF">QSG27_12105</name>
</gene>
<evidence type="ECO:0000313" key="1">
    <source>
        <dbReference type="EMBL" id="MDQ2103433.1"/>
    </source>
</evidence>
<dbReference type="EMBL" id="JAUJFI010000048">
    <property type="protein sequence ID" value="MDQ2103433.1"/>
    <property type="molecule type" value="Genomic_DNA"/>
</dbReference>
<proteinExistence type="predicted"/>
<keyword evidence="2" id="KW-1185">Reference proteome</keyword>
<name>A0ABU0WHC0_9PROT</name>
<dbReference type="RefSeq" id="WP_306706411.1">
    <property type="nucleotide sequence ID" value="NZ_JAUJFI010000048.1"/>
</dbReference>
<comment type="caution">
    <text evidence="1">The sequence shown here is derived from an EMBL/GenBank/DDBJ whole genome shotgun (WGS) entry which is preliminary data.</text>
</comment>
<dbReference type="Proteomes" id="UP001227317">
    <property type="component" value="Unassembled WGS sequence"/>
</dbReference>